<evidence type="ECO:0000256" key="1">
    <source>
        <dbReference type="SAM" id="MobiDB-lite"/>
    </source>
</evidence>
<feature type="region of interest" description="Disordered" evidence="1">
    <location>
        <begin position="296"/>
        <end position="316"/>
    </location>
</feature>
<evidence type="ECO:0000313" key="3">
    <source>
        <dbReference type="Proteomes" id="UP000007494"/>
    </source>
</evidence>
<sequence length="443" mass="50085">MTQQRMTRLAQNTWKLHGKEISLAGGSAFCLCEEVLCVNLLQEVFGRNRETLPAFFSRREAAWVLPAAEFGDENACSGKDCERLKTSSDPPVSHYLSEEDPAGPPALIPSLAGRCVLPFSHSPVLQRELASSPSAALELRFFPMDDPTCGRHRPYIPDRLQIFFNPRVRALTAPGMDSTPVSLRKRGGCREALYDPVVPHLHPKPPLYLSDIKRHARLKSGMNYVVARGQHREGRLFLVQLVCSLPVEESQLLEAIVQRRSLPIPYCTDFLKWLVAQKRQRRVSTSSDEVEIFGDSLGPNRLSGEDNHSVLESPRSRRSSVSLATLRGTRGYCVRDNVRNEDRRGQALNDNGNLKETPSGRGFWSAIIERLPGFRRKKTEYAFPHELYVDTLVQEILHMTDFSPPKRKAKVVSFHSADLEKYVVDEWCDEDDYEDLGVELSGW</sequence>
<proteinExistence type="predicted"/>
<dbReference type="RefSeq" id="XP_003882180.1">
    <property type="nucleotide sequence ID" value="XM_003882131.1"/>
</dbReference>
<dbReference type="VEuPathDB" id="ToxoDB:NCLIV_019370"/>
<dbReference type="GeneID" id="13443908"/>
<dbReference type="OrthoDB" id="333585at2759"/>
<reference evidence="3" key="1">
    <citation type="journal article" date="2012" name="PLoS Pathog.">
        <title>Comparative genomics of the apicomplexan parasites Toxoplasma gondii and Neospora caninum: Coccidia differing in host range and transmission strategy.</title>
        <authorList>
            <person name="Reid A.J."/>
            <person name="Vermont S.J."/>
            <person name="Cotton J.A."/>
            <person name="Harris D."/>
            <person name="Hill-Cawthorne G.A."/>
            <person name="Konen-Waisman S."/>
            <person name="Latham S.M."/>
            <person name="Mourier T."/>
            <person name="Norton R."/>
            <person name="Quail M.A."/>
            <person name="Sanders M."/>
            <person name="Shanmugam D."/>
            <person name="Sohal A."/>
            <person name="Wasmuth J.D."/>
            <person name="Brunk B."/>
            <person name="Grigg M.E."/>
            <person name="Howard J.C."/>
            <person name="Parkinson J."/>
            <person name="Roos D.S."/>
            <person name="Trees A.J."/>
            <person name="Berriman M."/>
            <person name="Pain A."/>
            <person name="Wastling J.M."/>
        </authorList>
    </citation>
    <scope>NUCLEOTIDE SEQUENCE [LARGE SCALE GENOMIC DNA]</scope>
    <source>
        <strain evidence="3">Liverpool</strain>
    </source>
</reference>
<keyword evidence="3" id="KW-1185">Reference proteome</keyword>
<dbReference type="eggNOG" id="ENOG502QZW5">
    <property type="taxonomic scope" value="Eukaryota"/>
</dbReference>
<organism evidence="2 3">
    <name type="scientific">Neospora caninum (strain Liverpool)</name>
    <dbReference type="NCBI Taxonomy" id="572307"/>
    <lineage>
        <taxon>Eukaryota</taxon>
        <taxon>Sar</taxon>
        <taxon>Alveolata</taxon>
        <taxon>Apicomplexa</taxon>
        <taxon>Conoidasida</taxon>
        <taxon>Coccidia</taxon>
        <taxon>Eucoccidiorida</taxon>
        <taxon>Eimeriorina</taxon>
        <taxon>Sarcocystidae</taxon>
        <taxon>Neospora</taxon>
    </lineage>
</organism>
<dbReference type="AlphaFoldDB" id="F0VEK4"/>
<dbReference type="EMBL" id="FR823387">
    <property type="protein sequence ID" value="CBZ52148.1"/>
    <property type="molecule type" value="Genomic_DNA"/>
</dbReference>
<protein>
    <submittedName>
        <fullName evidence="2">Putative MIZ zinc finger protein</fullName>
    </submittedName>
</protein>
<accession>F0VEK4</accession>
<name>F0VEK4_NEOCL</name>
<evidence type="ECO:0000313" key="2">
    <source>
        <dbReference type="EMBL" id="CBZ52148.1"/>
    </source>
</evidence>
<dbReference type="InParanoid" id="F0VEK4"/>
<gene>
    <name evidence="2" type="ORF">NCLIV_019370</name>
</gene>
<dbReference type="Proteomes" id="UP000007494">
    <property type="component" value="Chromosome VI"/>
</dbReference>